<feature type="domain" description="HIT" evidence="1">
    <location>
        <begin position="18"/>
        <end position="75"/>
    </location>
</feature>
<protein>
    <recommendedName>
        <fullName evidence="1">HIT domain-containing protein</fullName>
    </recommendedName>
</protein>
<evidence type="ECO:0000259" key="1">
    <source>
        <dbReference type="Pfam" id="PF01230"/>
    </source>
</evidence>
<gene>
    <name evidence="2" type="ORF">OYC64_010191</name>
</gene>
<dbReference type="Pfam" id="PF01230">
    <property type="entry name" value="HIT"/>
    <property type="match status" value="1"/>
</dbReference>
<accession>A0ABD2GW71</accession>
<dbReference type="EMBL" id="JBIYXZ010002074">
    <property type="protein sequence ID" value="KAL3057968.1"/>
    <property type="molecule type" value="Genomic_DNA"/>
</dbReference>
<evidence type="ECO:0000313" key="2">
    <source>
        <dbReference type="EMBL" id="KAL3057968.1"/>
    </source>
</evidence>
<dbReference type="Gene3D" id="3.30.428.10">
    <property type="entry name" value="HIT-like"/>
    <property type="match status" value="1"/>
</dbReference>
<evidence type="ECO:0000313" key="3">
    <source>
        <dbReference type="Proteomes" id="UP001619887"/>
    </source>
</evidence>
<organism evidence="2 3">
    <name type="scientific">Pagothenia borchgrevinki</name>
    <name type="common">Bald rockcod</name>
    <name type="synonym">Trematomus borchgrevinki</name>
    <dbReference type="NCBI Taxonomy" id="8213"/>
    <lineage>
        <taxon>Eukaryota</taxon>
        <taxon>Metazoa</taxon>
        <taxon>Chordata</taxon>
        <taxon>Craniata</taxon>
        <taxon>Vertebrata</taxon>
        <taxon>Euteleostomi</taxon>
        <taxon>Actinopterygii</taxon>
        <taxon>Neopterygii</taxon>
        <taxon>Teleostei</taxon>
        <taxon>Neoteleostei</taxon>
        <taxon>Acanthomorphata</taxon>
        <taxon>Eupercaria</taxon>
        <taxon>Perciformes</taxon>
        <taxon>Notothenioidei</taxon>
        <taxon>Nototheniidae</taxon>
        <taxon>Pagothenia</taxon>
    </lineage>
</organism>
<dbReference type="SUPFAM" id="SSF54197">
    <property type="entry name" value="HIT-like"/>
    <property type="match status" value="1"/>
</dbReference>
<name>A0ABD2GW71_PAGBO</name>
<proteinExistence type="predicted"/>
<dbReference type="PANTHER" id="PTHR46981:SF1">
    <property type="entry name" value="BIS(5'-ADENOSYL)-TRIPHOSPHATASE"/>
    <property type="match status" value="1"/>
</dbReference>
<comment type="caution">
    <text evidence="2">The sequence shown here is derived from an EMBL/GenBank/DDBJ whole genome shotgun (WGS) entry which is preliminary data.</text>
</comment>
<dbReference type="PANTHER" id="PTHR46981">
    <property type="entry name" value="BIS(5'-ADENOSYL)-TRIPHOSPHATASE"/>
    <property type="match status" value="1"/>
</dbReference>
<dbReference type="InterPro" id="IPR036265">
    <property type="entry name" value="HIT-like_sf"/>
</dbReference>
<reference evidence="2 3" key="2">
    <citation type="journal article" date="2024" name="G3 (Bethesda)">
        <title>The genome of the cryopelagic Antarctic bald notothen, Trematomus borchgrevinki.</title>
        <authorList>
            <person name="Rayamajhi N."/>
            <person name="Rivera-Colon A.G."/>
            <person name="Minhas B.F."/>
            <person name="Cheng C.C."/>
            <person name="Catchen J.M."/>
        </authorList>
    </citation>
    <scope>NUCLEOTIDE SEQUENCE [LARGE SCALE GENOMIC DNA]</scope>
    <source>
        <strain evidence="2">AGRC-2024</strain>
    </source>
</reference>
<keyword evidence="3" id="KW-1185">Reference proteome</keyword>
<sequence length="78" mass="8708">MCNRVFSAEFFNRTSSDVLVCPLRPVERFVDLQPDEVSDLFSTAQRVAQLLEKHLNATSLTIAIQDGPEAGQTVKVRT</sequence>
<dbReference type="InterPro" id="IPR011146">
    <property type="entry name" value="HIT-like"/>
</dbReference>
<dbReference type="InterPro" id="IPR052677">
    <property type="entry name" value="Dinucleoside_ppp_hydrolase"/>
</dbReference>
<dbReference type="AlphaFoldDB" id="A0ABD2GW71"/>
<reference evidence="2 3" key="1">
    <citation type="journal article" date="2022" name="G3 (Bethesda)">
        <title>Evaluating Illumina-, Nanopore-, and PacBio-based genome assembly strategies with the bald notothen, Trematomus borchgrevinki.</title>
        <authorList>
            <person name="Rayamajhi N."/>
            <person name="Cheng C.C."/>
            <person name="Catchen J.M."/>
        </authorList>
    </citation>
    <scope>NUCLEOTIDE SEQUENCE [LARGE SCALE GENOMIC DNA]</scope>
    <source>
        <strain evidence="2">AGRC-2024</strain>
    </source>
</reference>
<dbReference type="Proteomes" id="UP001619887">
    <property type="component" value="Unassembled WGS sequence"/>
</dbReference>